<reference evidence="1" key="1">
    <citation type="submission" date="2016-07" db="EMBL/GenBank/DDBJ databases">
        <title>Microvirga ossetica sp. nov. a new species of rhizobia isolated from root nodules of the legume species Vicia alpestris Steven originated from North Ossetia region in the Caucasus.</title>
        <authorList>
            <person name="Safronova V.I."/>
            <person name="Kuznetsova I.G."/>
            <person name="Sazanova A.L."/>
            <person name="Belimov A."/>
            <person name="Andronov E."/>
            <person name="Osledkin Y.S."/>
            <person name="Onishchuk O.P."/>
            <person name="Kurchak O.N."/>
            <person name="Shaposhnikov A.I."/>
            <person name="Willems A."/>
            <person name="Tikhonovich I.A."/>
        </authorList>
    </citation>
    <scope>NUCLEOTIDE SEQUENCE [LARGE SCALE GENOMIC DNA]</scope>
    <source>
        <strain evidence="1">V5/3M</strain>
        <plasmid evidence="1">unnamed5</plasmid>
    </source>
</reference>
<accession>A0A1B2EZU1</accession>
<gene>
    <name evidence="1" type="ORF">BB934_45345</name>
</gene>
<organism evidence="1">
    <name type="scientific">Microvirga ossetica</name>
    <dbReference type="NCBI Taxonomy" id="1882682"/>
    <lineage>
        <taxon>Bacteria</taxon>
        <taxon>Pseudomonadati</taxon>
        <taxon>Pseudomonadota</taxon>
        <taxon>Alphaproteobacteria</taxon>
        <taxon>Hyphomicrobiales</taxon>
        <taxon>Methylobacteriaceae</taxon>
        <taxon>Microvirga</taxon>
    </lineage>
</organism>
<protein>
    <submittedName>
        <fullName evidence="1">Uncharacterized protein</fullName>
    </submittedName>
</protein>
<keyword evidence="1" id="KW-0614">Plasmid</keyword>
<evidence type="ECO:0000313" key="1">
    <source>
        <dbReference type="EMBL" id="ANY85447.1"/>
    </source>
</evidence>
<dbReference type="EMBL" id="CP016621">
    <property type="protein sequence ID" value="ANY85447.1"/>
    <property type="molecule type" value="Genomic_DNA"/>
</dbReference>
<dbReference type="RefSeq" id="WP_099516220.1">
    <property type="nucleotide sequence ID" value="NZ_CP016621.1"/>
</dbReference>
<proteinExistence type="predicted"/>
<dbReference type="AlphaFoldDB" id="A0A1B2EZU1"/>
<name>A0A1B2EZU1_9HYPH</name>
<sequence length="96" mass="10490">MLESLQKMVPLHHGSRFELNGHLYEIEGSFVQANTPKVRVKVSKLADGGEIEPLGTVSIKRSPGQTEMSQSMIANRVRPLLGKLATTTEVDLFGAD</sequence>
<geneLocation type="plasmid" evidence="1">
    <name>unnamed5</name>
</geneLocation>
<dbReference type="KEGG" id="moc:BB934_45345"/>